<proteinExistence type="predicted"/>
<dbReference type="InterPro" id="IPR011990">
    <property type="entry name" value="TPR-like_helical_dom_sf"/>
</dbReference>
<dbReference type="EMBL" id="CBIT010000190">
    <property type="protein sequence ID" value="CDE33636.1"/>
    <property type="molecule type" value="Genomic_DNA"/>
</dbReference>
<evidence type="ECO:0000313" key="1">
    <source>
        <dbReference type="EMBL" id="CDE33636.1"/>
    </source>
</evidence>
<comment type="caution">
    <text evidence="1">The sequence shown here is derived from an EMBL/GenBank/DDBJ whole genome shotgun (WGS) entry which is preliminary data.</text>
</comment>
<dbReference type="Proteomes" id="UP000018072">
    <property type="component" value="Unassembled WGS sequence"/>
</dbReference>
<organism evidence="1 2">
    <name type="scientific">Leyella stercorea CAG:629</name>
    <dbReference type="NCBI Taxonomy" id="1263103"/>
    <lineage>
        <taxon>Bacteria</taxon>
        <taxon>Pseudomonadati</taxon>
        <taxon>Bacteroidota</taxon>
        <taxon>Bacteroidia</taxon>
        <taxon>Bacteroidales</taxon>
        <taxon>Prevotellaceae</taxon>
        <taxon>Leyella</taxon>
    </lineage>
</organism>
<dbReference type="AlphaFoldDB" id="R7H2U9"/>
<evidence type="ECO:0008006" key="3">
    <source>
        <dbReference type="Google" id="ProtNLM"/>
    </source>
</evidence>
<accession>R7H2U9</accession>
<sequence>MKTDMAPTLNAKKIDYMPELKAIYLMLFNYSAIENADLFGPMPYTDHKNLKEESPFNYDDVKTIYHTVEANLDSAINCFKYYAGQHLAMVDKLDEDGNPIYVLEDGNKVPLKTVEGKDSLDADGQQVYATEKEEKMVDNRDELYKQQIGKTIMSRVQMLSSDYTDPSDLSVWMRFANSLKLRMAIHMTGVDPVTAKKWAEEALDPENGGVIETEADEFGLFPSSLGTAHPLVEITNSWHDAVIGASFLNLLQNLDHPYLKYLFTKNQVDLAKHPRAVPGTSAPAITPEGTVFAGMRNGVTPGVGQAAAANPYAGYSTLDKTYFTECNPPLYIMKASEVYFLRAEGAIRGWNMRGEAKDFYEKGIRLAYLEDRHSSRKEYMNYVEQYLNVDAPKGIPYVDPQGRSKDMQSVTKVGVKWNEGDSQETKLEKIITQKYIASFPYSYESWVDLRRVGYPKLFPILGSRHGDGSIKLGNTKVQSKDNIMRRIPWASDDPQTKTDIANSGLPALARDADMGVARDIQMQRLWWDNGKSNFETAE</sequence>
<gene>
    <name evidence="1" type="ORF">BN741_00088</name>
</gene>
<reference evidence="1" key="1">
    <citation type="submission" date="2012-11" db="EMBL/GenBank/DDBJ databases">
        <title>Dependencies among metagenomic species, viruses, plasmids and units of genetic variation.</title>
        <authorList>
            <person name="Nielsen H.B."/>
            <person name="Almeida M."/>
            <person name="Juncker A.S."/>
            <person name="Rasmussen S."/>
            <person name="Li J."/>
            <person name="Sunagawa S."/>
            <person name="Plichta D."/>
            <person name="Gautier L."/>
            <person name="Le Chatelier E."/>
            <person name="Peletier E."/>
            <person name="Bonde I."/>
            <person name="Nielsen T."/>
            <person name="Manichanh C."/>
            <person name="Arumugam M."/>
            <person name="Batto J."/>
            <person name="Santos M.B.Q.D."/>
            <person name="Blom N."/>
            <person name="Borruel N."/>
            <person name="Burgdorf K.S."/>
            <person name="Boumezbeur F."/>
            <person name="Casellas F."/>
            <person name="Dore J."/>
            <person name="Guarner F."/>
            <person name="Hansen T."/>
            <person name="Hildebrand F."/>
            <person name="Kaas R.S."/>
            <person name="Kennedy S."/>
            <person name="Kristiansen K."/>
            <person name="Kultima J.R."/>
            <person name="Leonard P."/>
            <person name="Levenez F."/>
            <person name="Lund O."/>
            <person name="Moumen B."/>
            <person name="Le Paslier D."/>
            <person name="Pons N."/>
            <person name="Pedersen O."/>
            <person name="Prifti E."/>
            <person name="Qin J."/>
            <person name="Raes J."/>
            <person name="Tap J."/>
            <person name="Tims S."/>
            <person name="Ussery D.W."/>
            <person name="Yamada T."/>
            <person name="MetaHit consortium"/>
            <person name="Renault P."/>
            <person name="Sicheritz-Ponten T."/>
            <person name="Bork P."/>
            <person name="Wang J."/>
            <person name="Brunak S."/>
            <person name="Ehrlich S.D."/>
        </authorList>
    </citation>
    <scope>NUCLEOTIDE SEQUENCE [LARGE SCALE GENOMIC DNA]</scope>
</reference>
<name>R7H2U9_9BACT</name>
<dbReference type="Pfam" id="PF12741">
    <property type="entry name" value="SusD-like"/>
    <property type="match status" value="1"/>
</dbReference>
<protein>
    <recommendedName>
        <fullName evidence="3">Lipoprotein</fullName>
    </recommendedName>
</protein>
<dbReference type="SUPFAM" id="SSF48452">
    <property type="entry name" value="TPR-like"/>
    <property type="match status" value="2"/>
</dbReference>
<dbReference type="STRING" id="1263103.BN741_00088"/>
<dbReference type="InterPro" id="IPR024302">
    <property type="entry name" value="SusD-like"/>
</dbReference>
<evidence type="ECO:0000313" key="2">
    <source>
        <dbReference type="Proteomes" id="UP000018072"/>
    </source>
</evidence>
<dbReference type="Gene3D" id="1.25.40.390">
    <property type="match status" value="2"/>
</dbReference>